<feature type="compositionally biased region" description="Basic and acidic residues" evidence="1">
    <location>
        <begin position="1"/>
        <end position="12"/>
    </location>
</feature>
<feature type="non-terminal residue" evidence="2">
    <location>
        <position position="1"/>
    </location>
</feature>
<evidence type="ECO:0000256" key="1">
    <source>
        <dbReference type="SAM" id="MobiDB-lite"/>
    </source>
</evidence>
<gene>
    <name evidence="2" type="ORF">JG687_00013383</name>
</gene>
<evidence type="ECO:0000313" key="2">
    <source>
        <dbReference type="EMBL" id="KAG6951784.1"/>
    </source>
</evidence>
<protein>
    <submittedName>
        <fullName evidence="2">Uncharacterized protein</fullName>
    </submittedName>
</protein>
<comment type="caution">
    <text evidence="2">The sequence shown here is derived from an EMBL/GenBank/DDBJ whole genome shotgun (WGS) entry which is preliminary data.</text>
</comment>
<reference evidence="2" key="1">
    <citation type="submission" date="2021-01" db="EMBL/GenBank/DDBJ databases">
        <title>Phytophthora aleatoria, a newly-described species from Pinus radiata is distinct from Phytophthora cactorum isolates based on comparative genomics.</title>
        <authorList>
            <person name="Mcdougal R."/>
            <person name="Panda P."/>
            <person name="Williams N."/>
            <person name="Studholme D.J."/>
        </authorList>
    </citation>
    <scope>NUCLEOTIDE SEQUENCE</scope>
    <source>
        <strain evidence="2">NZFS 3830</strain>
    </source>
</reference>
<dbReference type="OrthoDB" id="10305955at2759"/>
<feature type="region of interest" description="Disordered" evidence="1">
    <location>
        <begin position="1"/>
        <end position="30"/>
    </location>
</feature>
<name>A0A8T1U1F0_9STRA</name>
<feature type="compositionally biased region" description="Polar residues" evidence="1">
    <location>
        <begin position="20"/>
        <end position="30"/>
    </location>
</feature>
<organism evidence="2 3">
    <name type="scientific">Phytophthora cactorum</name>
    <dbReference type="NCBI Taxonomy" id="29920"/>
    <lineage>
        <taxon>Eukaryota</taxon>
        <taxon>Sar</taxon>
        <taxon>Stramenopiles</taxon>
        <taxon>Oomycota</taxon>
        <taxon>Peronosporomycetes</taxon>
        <taxon>Peronosporales</taxon>
        <taxon>Peronosporaceae</taxon>
        <taxon>Phytophthora</taxon>
    </lineage>
</organism>
<dbReference type="Proteomes" id="UP000688947">
    <property type="component" value="Unassembled WGS sequence"/>
</dbReference>
<feature type="region of interest" description="Disordered" evidence="1">
    <location>
        <begin position="78"/>
        <end position="98"/>
    </location>
</feature>
<sequence length="98" mass="10853">LLDRAQDFETSHGRRRTSYGLLQSHGSDTTEPIRGLGVGVSMLATGTYWRTDKQEVDDDFIVRRLDGVRRVEGERNSLPSLFTPIPSDQAGVAGRSYG</sequence>
<accession>A0A8T1U1F0</accession>
<dbReference type="AlphaFoldDB" id="A0A8T1U1F0"/>
<proteinExistence type="predicted"/>
<dbReference type="VEuPathDB" id="FungiDB:PC110_g19094"/>
<evidence type="ECO:0000313" key="3">
    <source>
        <dbReference type="Proteomes" id="UP000688947"/>
    </source>
</evidence>
<dbReference type="EMBL" id="JAENGZ010000977">
    <property type="protein sequence ID" value="KAG6951784.1"/>
    <property type="molecule type" value="Genomic_DNA"/>
</dbReference>